<sequence>MTTPVAGAELTAELRRGLDTLVGDLPGRSGDLAFDEPWELRAFALVVAAYEAGGYPWGEFQQALIASIRQWEESPAATRAPWSYYEHWVRAFEAVLGERGTVDRDAVEVRTCDVLATPKNRNHHEPHYEPIAVDPARTTSIPEAP</sequence>
<dbReference type="InterPro" id="IPR008990">
    <property type="entry name" value="Elect_transpt_acc-like_dom_sf"/>
</dbReference>
<dbReference type="InterPro" id="IPR023808">
    <property type="entry name" value="Nitrile_Hydratase_acc_put"/>
</dbReference>
<dbReference type="OrthoDB" id="3478924at2"/>
<comment type="caution">
    <text evidence="3">The sequence shown here is derived from an EMBL/GenBank/DDBJ whole genome shotgun (WGS) entry which is preliminary data.</text>
</comment>
<dbReference type="RefSeq" id="WP_139622346.1">
    <property type="nucleotide sequence ID" value="NZ_VDMP01000021.1"/>
</dbReference>
<dbReference type="SUPFAM" id="SSF50090">
    <property type="entry name" value="Electron transport accessory proteins"/>
    <property type="match status" value="1"/>
</dbReference>
<dbReference type="Gene3D" id="1.10.472.20">
    <property type="entry name" value="Nitrile hydratase, beta subunit"/>
    <property type="match status" value="1"/>
</dbReference>
<accession>A0A5C4W2W6</accession>
<dbReference type="Pfam" id="PF21006">
    <property type="entry name" value="NHase_beta_N"/>
    <property type="match status" value="1"/>
</dbReference>
<evidence type="ECO:0000313" key="3">
    <source>
        <dbReference type="EMBL" id="TNM41906.1"/>
    </source>
</evidence>
<gene>
    <name evidence="3" type="ORF">FHP29_08000</name>
</gene>
<reference evidence="3 4" key="1">
    <citation type="journal article" date="2016" name="Int. J. Syst. Evol. Microbiol.">
        <title>Nocardioides albidus sp. nov., an actinobacterium isolated from garden soil.</title>
        <authorList>
            <person name="Singh H."/>
            <person name="Du J."/>
            <person name="Trinh H."/>
            <person name="Won K."/>
            <person name="Yang J.E."/>
            <person name="Yin C."/>
            <person name="Kook M."/>
            <person name="Yi T.H."/>
        </authorList>
    </citation>
    <scope>NUCLEOTIDE SEQUENCE [LARGE SCALE GENOMIC DNA]</scope>
    <source>
        <strain evidence="3 4">CCTCC AB 2015297</strain>
    </source>
</reference>
<evidence type="ECO:0000313" key="4">
    <source>
        <dbReference type="Proteomes" id="UP000313231"/>
    </source>
</evidence>
<feature type="domain" description="Nitrile hydratase beta subunit-like N-terminal" evidence="2">
    <location>
        <begin position="32"/>
        <end position="121"/>
    </location>
</feature>
<keyword evidence="4" id="KW-1185">Reference proteome</keyword>
<dbReference type="AlphaFoldDB" id="A0A5C4W2W6"/>
<dbReference type="InterPro" id="IPR049054">
    <property type="entry name" value="CN_hydtase_beta-like_N"/>
</dbReference>
<dbReference type="NCBIfam" id="TIGR03889">
    <property type="entry name" value="nitrile_acc"/>
    <property type="match status" value="1"/>
</dbReference>
<organism evidence="3 4">
    <name type="scientific">Nocardioides albidus</name>
    <dbReference type="NCBI Taxonomy" id="1517589"/>
    <lineage>
        <taxon>Bacteria</taxon>
        <taxon>Bacillati</taxon>
        <taxon>Actinomycetota</taxon>
        <taxon>Actinomycetes</taxon>
        <taxon>Propionibacteriales</taxon>
        <taxon>Nocardioidaceae</taxon>
        <taxon>Nocardioides</taxon>
    </lineage>
</organism>
<feature type="region of interest" description="Disordered" evidence="1">
    <location>
        <begin position="119"/>
        <end position="145"/>
    </location>
</feature>
<dbReference type="Proteomes" id="UP000313231">
    <property type="component" value="Unassembled WGS sequence"/>
</dbReference>
<dbReference type="InterPro" id="IPR042262">
    <property type="entry name" value="CN_hydtase_beta_C"/>
</dbReference>
<evidence type="ECO:0000256" key="1">
    <source>
        <dbReference type="SAM" id="MobiDB-lite"/>
    </source>
</evidence>
<dbReference type="EMBL" id="VDMP01000021">
    <property type="protein sequence ID" value="TNM41906.1"/>
    <property type="molecule type" value="Genomic_DNA"/>
</dbReference>
<protein>
    <submittedName>
        <fullName evidence="3">Nitrile hydratase accessory protein</fullName>
    </submittedName>
</protein>
<evidence type="ECO:0000259" key="2">
    <source>
        <dbReference type="Pfam" id="PF21006"/>
    </source>
</evidence>
<proteinExistence type="predicted"/>
<name>A0A5C4W2W6_9ACTN</name>